<comment type="caution">
    <text evidence="1">The sequence shown here is derived from an EMBL/GenBank/DDBJ whole genome shotgun (WGS) entry which is preliminary data.</text>
</comment>
<evidence type="ECO:0000313" key="1">
    <source>
        <dbReference type="EMBL" id="KAH9716065.1"/>
    </source>
</evidence>
<proteinExistence type="predicted"/>
<evidence type="ECO:0000313" key="2">
    <source>
        <dbReference type="Proteomes" id="UP000829398"/>
    </source>
</evidence>
<sequence length="321" mass="36593">MAESSRRTRRRKYTPQRNPIPPRAVSEFARIHFPTPSLAKRFEDQFNGRKVLDSFYVDIEDFRTLIVCRRSVRNMLQPWESATDFDDRVYQNLLRVFYSNMEISATRLDRIVTQVGGVHIEFDDEDLNGFRGISSDGHKIYTSTKALSFDGFCHDDGVRNICRREDLSYETCHLPFRSQLLPLQVRILHTILQHIVTPRKGHSDEVTRLDVGLLDSLISGRPINLGYVIVRHILSTLAVNHHLLSYGSIITKILRHFEVPLLDAGYKETKRIGPEAMTEREMDADIPSTLMPPPAPAQPSVPEPSAVPEQPSVSEPLPAPE</sequence>
<reference evidence="2" key="1">
    <citation type="journal article" date="2023" name="Hortic. Res.">
        <title>A chromosome-level phased genome enabling allele-level studies in sweet orange: a case study on citrus Huanglongbing tolerance.</title>
        <authorList>
            <person name="Wu B."/>
            <person name="Yu Q."/>
            <person name="Deng Z."/>
            <person name="Duan Y."/>
            <person name="Luo F."/>
            <person name="Gmitter F. Jr."/>
        </authorList>
    </citation>
    <scope>NUCLEOTIDE SEQUENCE [LARGE SCALE GENOMIC DNA]</scope>
    <source>
        <strain evidence="2">cv. Valencia</strain>
    </source>
</reference>
<organism evidence="1 2">
    <name type="scientific">Citrus sinensis</name>
    <name type="common">Sweet orange</name>
    <name type="synonym">Citrus aurantium var. sinensis</name>
    <dbReference type="NCBI Taxonomy" id="2711"/>
    <lineage>
        <taxon>Eukaryota</taxon>
        <taxon>Viridiplantae</taxon>
        <taxon>Streptophyta</taxon>
        <taxon>Embryophyta</taxon>
        <taxon>Tracheophyta</taxon>
        <taxon>Spermatophyta</taxon>
        <taxon>Magnoliopsida</taxon>
        <taxon>eudicotyledons</taxon>
        <taxon>Gunneridae</taxon>
        <taxon>Pentapetalae</taxon>
        <taxon>rosids</taxon>
        <taxon>malvids</taxon>
        <taxon>Sapindales</taxon>
        <taxon>Rutaceae</taxon>
        <taxon>Aurantioideae</taxon>
        <taxon>Citrus</taxon>
    </lineage>
</organism>
<dbReference type="EMBL" id="CM039176">
    <property type="protein sequence ID" value="KAH9716065.1"/>
    <property type="molecule type" value="Genomic_DNA"/>
</dbReference>
<dbReference type="Proteomes" id="UP000829398">
    <property type="component" value="Chromosome 7"/>
</dbReference>
<name>A0ACB8JGM4_CITSI</name>
<gene>
    <name evidence="1" type="ORF">KPL71_021328</name>
</gene>
<protein>
    <submittedName>
        <fullName evidence="1">Uncharacterized protein</fullName>
    </submittedName>
</protein>
<accession>A0ACB8JGM4</accession>
<keyword evidence="2" id="KW-1185">Reference proteome</keyword>